<dbReference type="RefSeq" id="WP_086086074.1">
    <property type="nucleotide sequence ID" value="NZ_CP021112.1"/>
</dbReference>
<proteinExistence type="inferred from homology"/>
<dbReference type="GO" id="GO:0005886">
    <property type="term" value="C:plasma membrane"/>
    <property type="evidence" value="ECO:0007669"/>
    <property type="project" value="UniProtKB-SubCell"/>
</dbReference>
<accession>A0A1W6ZLV0</accession>
<reference evidence="2 3" key="1">
    <citation type="submission" date="2017-05" db="EMBL/GenBank/DDBJ databases">
        <title>Full genome sequence of Pseudorhodoplanes sinuspersici.</title>
        <authorList>
            <person name="Dastgheib S.M.M."/>
            <person name="Shavandi M."/>
            <person name="Tirandaz H."/>
        </authorList>
    </citation>
    <scope>NUCLEOTIDE SEQUENCE [LARGE SCALE GENOMIC DNA]</scope>
    <source>
        <strain evidence="2 3">RIPI110</strain>
    </source>
</reference>
<keyword evidence="1" id="KW-0472">Membrane</keyword>
<organism evidence="2 3">
    <name type="scientific">Pseudorhodoplanes sinuspersici</name>
    <dbReference type="NCBI Taxonomy" id="1235591"/>
    <lineage>
        <taxon>Bacteria</taxon>
        <taxon>Pseudomonadati</taxon>
        <taxon>Pseudomonadota</taxon>
        <taxon>Alphaproteobacteria</taxon>
        <taxon>Hyphomicrobiales</taxon>
        <taxon>Pseudorhodoplanes</taxon>
    </lineage>
</organism>
<comment type="similarity">
    <text evidence="1">Belongs to the UPF0391 family.</text>
</comment>
<dbReference type="Proteomes" id="UP000194137">
    <property type="component" value="Chromosome"/>
</dbReference>
<sequence length="69" mass="7606">MLKWAILFLILSIVAGAIGFTNISVIAKRIAMVLFALLFLGFLALLAFAWIIGEAISTNRVMLFFPSFV</sequence>
<dbReference type="AlphaFoldDB" id="A0A1W6ZLV0"/>
<dbReference type="InterPro" id="IPR009760">
    <property type="entry name" value="DUF1328"/>
</dbReference>
<evidence type="ECO:0000256" key="1">
    <source>
        <dbReference type="HAMAP-Rule" id="MF_01361"/>
    </source>
</evidence>
<evidence type="ECO:0000313" key="3">
    <source>
        <dbReference type="Proteomes" id="UP000194137"/>
    </source>
</evidence>
<keyword evidence="1" id="KW-0812">Transmembrane</keyword>
<comment type="subcellular location">
    <subcellularLocation>
        <location evidence="1">Cell membrane</location>
        <topology evidence="1">Single-pass membrane protein</topology>
    </subcellularLocation>
</comment>
<evidence type="ECO:0000313" key="2">
    <source>
        <dbReference type="EMBL" id="ARP97754.1"/>
    </source>
</evidence>
<keyword evidence="1" id="KW-1003">Cell membrane</keyword>
<gene>
    <name evidence="2" type="ORF">CAK95_00670</name>
</gene>
<dbReference type="HAMAP" id="MF_01361">
    <property type="entry name" value="UPF0391"/>
    <property type="match status" value="1"/>
</dbReference>
<dbReference type="KEGG" id="psin:CAK95_00670"/>
<protein>
    <recommendedName>
        <fullName evidence="1">UPF0391 membrane protein CAK95_00670</fullName>
    </recommendedName>
</protein>
<keyword evidence="1" id="KW-1133">Transmembrane helix</keyword>
<dbReference type="STRING" id="1235591.CAK95_00670"/>
<keyword evidence="3" id="KW-1185">Reference proteome</keyword>
<dbReference type="EMBL" id="CP021112">
    <property type="protein sequence ID" value="ARP97754.1"/>
    <property type="molecule type" value="Genomic_DNA"/>
</dbReference>
<name>A0A1W6ZLV0_9HYPH</name>
<feature type="transmembrane region" description="Helical" evidence="1">
    <location>
        <begin position="29"/>
        <end position="52"/>
    </location>
</feature>
<dbReference type="OrthoDB" id="8021162at2"/>